<dbReference type="Proteomes" id="UP000323075">
    <property type="component" value="Unassembled WGS sequence"/>
</dbReference>
<name>A0A663AA21_HALS9</name>
<evidence type="ECO:0000313" key="1">
    <source>
        <dbReference type="EMBL" id="TYO81795.1"/>
    </source>
</evidence>
<protein>
    <submittedName>
        <fullName evidence="1">Uncharacterized protein</fullName>
    </submittedName>
</protein>
<organism evidence="1 2">
    <name type="scientific">Halobacterium salinarum (strain ATCC 33171 / DSM 3754 / JCM 8978 / NBRC 102687 / NCIMB 764 / 91-R6)</name>
    <dbReference type="NCBI Taxonomy" id="2597657"/>
    <lineage>
        <taxon>Archaea</taxon>
        <taxon>Methanobacteriati</taxon>
        <taxon>Methanobacteriota</taxon>
        <taxon>Stenosarchaea group</taxon>
        <taxon>Halobacteria</taxon>
        <taxon>Halobacteriales</taxon>
        <taxon>Halobacteriaceae</taxon>
        <taxon>Halobacterium</taxon>
    </lineage>
</organism>
<gene>
    <name evidence="1" type="ORF">APQ99_00305</name>
</gene>
<evidence type="ECO:0000313" key="2">
    <source>
        <dbReference type="Proteomes" id="UP000323075"/>
    </source>
</evidence>
<accession>A0A663AA21</accession>
<dbReference type="AlphaFoldDB" id="A0A663AA21"/>
<proteinExistence type="predicted"/>
<sequence>MRGKMSEEPEPRDRWLRINSKDREAIKKVKEEQFSGEVALGFAARYACEQLVEDTEDTDGGVRL</sequence>
<reference evidence="1 2" key="1">
    <citation type="submission" date="2019-07" db="EMBL/GenBank/DDBJ databases">
        <title>Genomic Encyclopedia of Archaeal and Bacterial Type Strains, Phase II (KMG-II): from individual species to whole genera.</title>
        <authorList>
            <person name="Goeker M."/>
        </authorList>
    </citation>
    <scope>NUCLEOTIDE SEQUENCE [LARGE SCALE GENOMIC DNA]</scope>
    <source>
        <strain evidence="1 2">DSM 3754</strain>
    </source>
</reference>
<comment type="caution">
    <text evidence="1">The sequence shown here is derived from an EMBL/GenBank/DDBJ whole genome shotgun (WGS) entry which is preliminary data.</text>
</comment>
<dbReference type="EMBL" id="VRYN01000001">
    <property type="protein sequence ID" value="TYO81795.1"/>
    <property type="molecule type" value="Genomic_DNA"/>
</dbReference>